<dbReference type="Pfam" id="PF14054">
    <property type="entry name" value="DUF4249"/>
    <property type="match status" value="1"/>
</dbReference>
<gene>
    <name evidence="1" type="ORF">HMPREF9141_2556</name>
</gene>
<dbReference type="Proteomes" id="UP000005697">
    <property type="component" value="Unassembled WGS sequence"/>
</dbReference>
<dbReference type="STRING" id="888743.HMPREF9141_2556"/>
<dbReference type="HOGENOM" id="CLU_084137_0_0_10"/>
<sequence>MHRLSFLLLAVSLLLSSCYRTEIEEAAPQLVVEGWIENGRAPVVQLTTTVPITTSKHSVDSLDRYVLKWARVTVSDGTKEVILTGVYNRRYTPPYLYTTGDMLGETGRTYTLKVDYAQFHAQAETAIPAAVGLSGIQVRPLEEDSRRYTIKASVQDDPQTEDYYKVFVRTSEKDMTMRSAYFGVFSDRTFNAGNTITINNGRNNLLHPAPDIYFSEGDRVLVKFCHVDSTGYRYWKAFEDYNAEGRNPLFNTMQNLPGNVRGGLGCWLGYGAAYYVVQAGRK</sequence>
<evidence type="ECO:0000313" key="1">
    <source>
        <dbReference type="EMBL" id="EGC18863.1"/>
    </source>
</evidence>
<evidence type="ECO:0000313" key="2">
    <source>
        <dbReference type="Proteomes" id="UP000005697"/>
    </source>
</evidence>
<dbReference type="RefSeq" id="WP_007367293.1">
    <property type="nucleotide sequence ID" value="NZ_GL872282.1"/>
</dbReference>
<comment type="caution">
    <text evidence="1">The sequence shown here is derived from an EMBL/GenBank/DDBJ whole genome shotgun (WGS) entry which is preliminary data.</text>
</comment>
<organism evidence="1 2">
    <name type="scientific">Prevotella multiformis DSM 16608</name>
    <dbReference type="NCBI Taxonomy" id="888743"/>
    <lineage>
        <taxon>Bacteria</taxon>
        <taxon>Pseudomonadati</taxon>
        <taxon>Bacteroidota</taxon>
        <taxon>Bacteroidia</taxon>
        <taxon>Bacteroidales</taxon>
        <taxon>Prevotellaceae</taxon>
        <taxon>Prevotella</taxon>
    </lineage>
</organism>
<dbReference type="PROSITE" id="PS51257">
    <property type="entry name" value="PROKAR_LIPOPROTEIN"/>
    <property type="match status" value="1"/>
</dbReference>
<protein>
    <recommendedName>
        <fullName evidence="3">DUF4249 domain-containing protein</fullName>
    </recommendedName>
</protein>
<dbReference type="EMBL" id="AEWX01000043">
    <property type="protein sequence ID" value="EGC18863.1"/>
    <property type="molecule type" value="Genomic_DNA"/>
</dbReference>
<proteinExistence type="predicted"/>
<name>F0FAD9_9BACT</name>
<reference evidence="1 2" key="1">
    <citation type="submission" date="2011-01" db="EMBL/GenBank/DDBJ databases">
        <authorList>
            <person name="Muzny D."/>
            <person name="Qin X."/>
            <person name="Deng J."/>
            <person name="Jiang H."/>
            <person name="Liu Y."/>
            <person name="Qu J."/>
            <person name="Song X.-Z."/>
            <person name="Zhang L."/>
            <person name="Thornton R."/>
            <person name="Coyle M."/>
            <person name="Francisco L."/>
            <person name="Jackson L."/>
            <person name="Javaid M."/>
            <person name="Korchina V."/>
            <person name="Kovar C."/>
            <person name="Mata R."/>
            <person name="Mathew T."/>
            <person name="Ngo R."/>
            <person name="Nguyen L."/>
            <person name="Nguyen N."/>
            <person name="Okwuonu G."/>
            <person name="Ongeri F."/>
            <person name="Pham C."/>
            <person name="Simmons D."/>
            <person name="Wilczek-Boney K."/>
            <person name="Hale W."/>
            <person name="Jakkamsetti A."/>
            <person name="Pham P."/>
            <person name="Ruth R."/>
            <person name="San Lucas F."/>
            <person name="Warren J."/>
            <person name="Zhang J."/>
            <person name="Zhao Z."/>
            <person name="Zhou C."/>
            <person name="Zhu D."/>
            <person name="Lee S."/>
            <person name="Bess C."/>
            <person name="Blankenburg K."/>
            <person name="Forbes L."/>
            <person name="Fu Q."/>
            <person name="Gubbala S."/>
            <person name="Hirani K."/>
            <person name="Jayaseelan J.C."/>
            <person name="Lara F."/>
            <person name="Munidasa M."/>
            <person name="Palculict T."/>
            <person name="Patil S."/>
            <person name="Pu L.-L."/>
            <person name="Saada N."/>
            <person name="Tang L."/>
            <person name="Weissenberger G."/>
            <person name="Zhu Y."/>
            <person name="Hemphill L."/>
            <person name="Shang Y."/>
            <person name="Youmans B."/>
            <person name="Ayvaz T."/>
            <person name="Ross M."/>
            <person name="Santibanez J."/>
            <person name="Aqrawi P."/>
            <person name="Gross S."/>
            <person name="Joshi V."/>
            <person name="Fowler G."/>
            <person name="Nazareth L."/>
            <person name="Reid J."/>
            <person name="Worley K."/>
            <person name="Petrosino J."/>
            <person name="Highlander S."/>
            <person name="Gibbs R."/>
        </authorList>
    </citation>
    <scope>NUCLEOTIDE SEQUENCE [LARGE SCALE GENOMIC DNA]</scope>
    <source>
        <strain evidence="1 2">DSM 16608</strain>
    </source>
</reference>
<dbReference type="eggNOG" id="ENOG5032A1P">
    <property type="taxonomic scope" value="Bacteria"/>
</dbReference>
<dbReference type="AlphaFoldDB" id="F0FAD9"/>
<evidence type="ECO:0008006" key="3">
    <source>
        <dbReference type="Google" id="ProtNLM"/>
    </source>
</evidence>
<accession>F0FAD9</accession>
<dbReference type="InterPro" id="IPR025345">
    <property type="entry name" value="DUF4249"/>
</dbReference>
<dbReference type="OrthoDB" id="647456at2"/>
<keyword evidence="2" id="KW-1185">Reference proteome</keyword>